<comment type="caution">
    <text evidence="2">The sequence shown here is derived from an EMBL/GenBank/DDBJ whole genome shotgun (WGS) entry which is preliminary data.</text>
</comment>
<dbReference type="InParanoid" id="A0A1C7MV77"/>
<feature type="region of interest" description="Disordered" evidence="1">
    <location>
        <begin position="31"/>
        <end position="60"/>
    </location>
</feature>
<evidence type="ECO:0000256" key="1">
    <source>
        <dbReference type="SAM" id="MobiDB-lite"/>
    </source>
</evidence>
<reference evidence="2 3" key="1">
    <citation type="submission" date="2016-03" db="EMBL/GenBank/DDBJ databases">
        <title>Choanephora cucurbitarum.</title>
        <authorList>
            <person name="Min B."/>
            <person name="Park H."/>
            <person name="Park J.-H."/>
            <person name="Shin H.-D."/>
            <person name="Choi I.-G."/>
        </authorList>
    </citation>
    <scope>NUCLEOTIDE SEQUENCE [LARGE SCALE GENOMIC DNA]</scope>
    <source>
        <strain evidence="2 3">KUS-F28377</strain>
    </source>
</reference>
<sequence length="136" mass="14817">MELRAHISSAQCTYNAAVTATEETQAVNTVAAPSGNATNSLASDSDVASEDTNMSSNSDVDVGEVDFSVEPMDVDVSLPVTDENVNSTDRVTYKWTPSEPLSETKAAWITVMQVLHEAKTELYEYIPGFFKNEIQF</sequence>
<organism evidence="2 3">
    <name type="scientific">Choanephora cucurbitarum</name>
    <dbReference type="NCBI Taxonomy" id="101091"/>
    <lineage>
        <taxon>Eukaryota</taxon>
        <taxon>Fungi</taxon>
        <taxon>Fungi incertae sedis</taxon>
        <taxon>Mucoromycota</taxon>
        <taxon>Mucoromycotina</taxon>
        <taxon>Mucoromycetes</taxon>
        <taxon>Mucorales</taxon>
        <taxon>Mucorineae</taxon>
        <taxon>Choanephoraceae</taxon>
        <taxon>Choanephoroideae</taxon>
        <taxon>Choanephora</taxon>
    </lineage>
</organism>
<dbReference type="EMBL" id="LUGH01001751">
    <property type="protein sequence ID" value="OBZ80771.1"/>
    <property type="molecule type" value="Genomic_DNA"/>
</dbReference>
<gene>
    <name evidence="2" type="ORF">A0J61_11180</name>
</gene>
<accession>A0A1C7MV77</accession>
<keyword evidence="3" id="KW-1185">Reference proteome</keyword>
<dbReference type="AlphaFoldDB" id="A0A1C7MV77"/>
<evidence type="ECO:0000313" key="3">
    <source>
        <dbReference type="Proteomes" id="UP000093000"/>
    </source>
</evidence>
<protein>
    <submittedName>
        <fullName evidence="2">Uncharacterized protein</fullName>
    </submittedName>
</protein>
<dbReference type="Proteomes" id="UP000093000">
    <property type="component" value="Unassembled WGS sequence"/>
</dbReference>
<proteinExistence type="predicted"/>
<feature type="compositionally biased region" description="Polar residues" evidence="1">
    <location>
        <begin position="50"/>
        <end position="59"/>
    </location>
</feature>
<evidence type="ECO:0000313" key="2">
    <source>
        <dbReference type="EMBL" id="OBZ80771.1"/>
    </source>
</evidence>
<name>A0A1C7MV77_9FUNG</name>